<name>A0A6A5WY68_9PLEO</name>
<reference evidence="2" key="1">
    <citation type="journal article" date="2020" name="Stud. Mycol.">
        <title>101 Dothideomycetes genomes: a test case for predicting lifestyles and emergence of pathogens.</title>
        <authorList>
            <person name="Haridas S."/>
            <person name="Albert R."/>
            <person name="Binder M."/>
            <person name="Bloem J."/>
            <person name="Labutti K."/>
            <person name="Salamov A."/>
            <person name="Andreopoulos B."/>
            <person name="Baker S."/>
            <person name="Barry K."/>
            <person name="Bills G."/>
            <person name="Bluhm B."/>
            <person name="Cannon C."/>
            <person name="Castanera R."/>
            <person name="Culley D."/>
            <person name="Daum C."/>
            <person name="Ezra D."/>
            <person name="Gonzalez J."/>
            <person name="Henrissat B."/>
            <person name="Kuo A."/>
            <person name="Liang C."/>
            <person name="Lipzen A."/>
            <person name="Lutzoni F."/>
            <person name="Magnuson J."/>
            <person name="Mondo S."/>
            <person name="Nolan M."/>
            <person name="Ohm R."/>
            <person name="Pangilinan J."/>
            <person name="Park H.-J."/>
            <person name="Ramirez L."/>
            <person name="Alfaro M."/>
            <person name="Sun H."/>
            <person name="Tritt A."/>
            <person name="Yoshinaga Y."/>
            <person name="Zwiers L.-H."/>
            <person name="Turgeon B."/>
            <person name="Goodwin S."/>
            <person name="Spatafora J."/>
            <person name="Crous P."/>
            <person name="Grigoriev I."/>
        </authorList>
    </citation>
    <scope>NUCLEOTIDE SEQUENCE</scope>
    <source>
        <strain evidence="2">CBS 123094</strain>
    </source>
</reference>
<evidence type="ECO:0000256" key="1">
    <source>
        <dbReference type="SAM" id="MobiDB-lite"/>
    </source>
</evidence>
<proteinExistence type="predicted"/>
<sequence>MLRLGGDSKIATTYHTRIRRNIFVRHAGHASKSARGPRNEDKNIKRSEGVYDDQKATPMDWAPREPRKHQQEKIDYLARRLKNLLGPATFEMSRSSEFVGKAERESTEPLISYHALAKKSREAQYRTNGFYGANAIRAALRRTASKLLATIDTKRLQPHTIPVKNREKARVICSYNCDSDGTLYVPGEPPLFMPPPIPVSTSEPLTLEPAAREPLGSHLWRALEAVKIMRPDFNFSGVDIICSVETLAALFQHWRIHTPGLPISGFRASFIQDTLVLDIVQAAAATPIGLSHWERDQPLQQLFTKPGSGIPASAPHYRWLEYRTSDLRFAVYLKVDAWSTKDTTVSSKIKRKVKPDAGRRDPDLSPSVLMPNTYVAETGRTDIKMDQLTHIQFMAETSTAPNEHFASAWFSLVHKNIKCMYHAEDTQSQVFRFHKQGSNFALWQKKSTLSQLVTLLHEIRVLTEKSREKRILALNEGGTFSVYEPKTKEELEAGAYVPPQYRTQSELLPEHIMEQFWRGGEDVDRAMRMETWPTLSQLQSQLEHGNEGQKADGRS</sequence>
<dbReference type="PANTHER" id="PTHR35179">
    <property type="entry name" value="PROTEIN CBG02620"/>
    <property type="match status" value="1"/>
</dbReference>
<accession>A0A6A5WY68</accession>
<evidence type="ECO:0000313" key="2">
    <source>
        <dbReference type="EMBL" id="KAF2005101.1"/>
    </source>
</evidence>
<gene>
    <name evidence="2" type="ORF">P154DRAFT_560062</name>
</gene>
<organism evidence="2 3">
    <name type="scientific">Amniculicola lignicola CBS 123094</name>
    <dbReference type="NCBI Taxonomy" id="1392246"/>
    <lineage>
        <taxon>Eukaryota</taxon>
        <taxon>Fungi</taxon>
        <taxon>Dikarya</taxon>
        <taxon>Ascomycota</taxon>
        <taxon>Pezizomycotina</taxon>
        <taxon>Dothideomycetes</taxon>
        <taxon>Pleosporomycetidae</taxon>
        <taxon>Pleosporales</taxon>
        <taxon>Amniculicolaceae</taxon>
        <taxon>Amniculicola</taxon>
    </lineage>
</organism>
<feature type="region of interest" description="Disordered" evidence="1">
    <location>
        <begin position="25"/>
        <end position="70"/>
    </location>
</feature>
<dbReference type="PANTHER" id="PTHR35179:SF2">
    <property type="entry name" value="START DOMAIN-CONTAINING PROTEIN"/>
    <property type="match status" value="1"/>
</dbReference>
<protein>
    <submittedName>
        <fullName evidence="2">Uncharacterized protein</fullName>
    </submittedName>
</protein>
<dbReference type="AlphaFoldDB" id="A0A6A5WY68"/>
<evidence type="ECO:0000313" key="3">
    <source>
        <dbReference type="Proteomes" id="UP000799779"/>
    </source>
</evidence>
<dbReference type="Proteomes" id="UP000799779">
    <property type="component" value="Unassembled WGS sequence"/>
</dbReference>
<dbReference type="EMBL" id="ML977564">
    <property type="protein sequence ID" value="KAF2005101.1"/>
    <property type="molecule type" value="Genomic_DNA"/>
</dbReference>
<dbReference type="OrthoDB" id="420564at2759"/>
<feature type="compositionally biased region" description="Basic and acidic residues" evidence="1">
    <location>
        <begin position="37"/>
        <end position="55"/>
    </location>
</feature>
<keyword evidence="3" id="KW-1185">Reference proteome</keyword>